<evidence type="ECO:0000256" key="1">
    <source>
        <dbReference type="ARBA" id="ARBA00006484"/>
    </source>
</evidence>
<dbReference type="InterPro" id="IPR020904">
    <property type="entry name" value="Sc_DH/Rdtase_CS"/>
</dbReference>
<dbReference type="PRINTS" id="PR00081">
    <property type="entry name" value="GDHRDH"/>
</dbReference>
<reference evidence="5 6" key="1">
    <citation type="submission" date="2015-07" db="EMBL/GenBank/DDBJ databases">
        <title>Comparative genomics of the Sigatoka disease complex on banana suggests a link between parallel evolutionary changes in Pseudocercospora fijiensis and Pseudocercospora eumusae and increased virulence on the banana host.</title>
        <authorList>
            <person name="Chang T.-C."/>
            <person name="Salvucci A."/>
            <person name="Crous P.W."/>
            <person name="Stergiopoulos I."/>
        </authorList>
    </citation>
    <scope>NUCLEOTIDE SEQUENCE [LARGE SCALE GENOMIC DNA]</scope>
    <source>
        <strain evidence="5 6">CBS 116634</strain>
    </source>
</reference>
<dbReference type="CDD" id="cd05374">
    <property type="entry name" value="17beta-HSD-like_SDR_c"/>
    <property type="match status" value="1"/>
</dbReference>
<dbReference type="PROSITE" id="PS00061">
    <property type="entry name" value="ADH_SHORT"/>
    <property type="match status" value="1"/>
</dbReference>
<evidence type="ECO:0000256" key="2">
    <source>
        <dbReference type="ARBA" id="ARBA00022857"/>
    </source>
</evidence>
<gene>
    <name evidence="5" type="ORF">AC579_9743</name>
</gene>
<name>A0A139I643_9PEZI</name>
<evidence type="ECO:0000256" key="4">
    <source>
        <dbReference type="RuleBase" id="RU000363"/>
    </source>
</evidence>
<organism evidence="5 6">
    <name type="scientific">Pseudocercospora musae</name>
    <dbReference type="NCBI Taxonomy" id="113226"/>
    <lineage>
        <taxon>Eukaryota</taxon>
        <taxon>Fungi</taxon>
        <taxon>Dikarya</taxon>
        <taxon>Ascomycota</taxon>
        <taxon>Pezizomycotina</taxon>
        <taxon>Dothideomycetes</taxon>
        <taxon>Dothideomycetidae</taxon>
        <taxon>Mycosphaerellales</taxon>
        <taxon>Mycosphaerellaceae</taxon>
        <taxon>Pseudocercospora</taxon>
    </lineage>
</organism>
<sequence length="285" mass="30563">MSSQVFFITGVSAGFGAEIAIAALQAGHKAIGTVRDRKRAAQNVQRIESAGGKILELDVTQAEACAKVWKEAEQIHGHIDILCNNAGMSYLGALEDFTDDEARAQMDVNLYGPFRLIRAALPGFRARKSGTIVNITSIAGIDGLPSCSLYAASKIGLEGMSESLAREVAEYNIQVLIVEPGAFRTNFLGAFITNSKKTLDAYPAAKGTLDRFDEVNGKQPGDPVKGAEAIVQVAAGTGKAGHLKGKVQRLPLGPDCYKRFEEKGKKLKHDWEAVREVALSTDVDE</sequence>
<dbReference type="EMBL" id="LFZO01000283">
    <property type="protein sequence ID" value="KXT10154.1"/>
    <property type="molecule type" value="Genomic_DNA"/>
</dbReference>
<comment type="caution">
    <text evidence="5">The sequence shown here is derived from an EMBL/GenBank/DDBJ whole genome shotgun (WGS) entry which is preliminary data.</text>
</comment>
<evidence type="ECO:0000313" key="5">
    <source>
        <dbReference type="EMBL" id="KXT10154.1"/>
    </source>
</evidence>
<dbReference type="GO" id="GO:0016491">
    <property type="term" value="F:oxidoreductase activity"/>
    <property type="evidence" value="ECO:0007669"/>
    <property type="project" value="UniProtKB-KW"/>
</dbReference>
<evidence type="ECO:0000256" key="3">
    <source>
        <dbReference type="ARBA" id="ARBA00023002"/>
    </source>
</evidence>
<dbReference type="PANTHER" id="PTHR43976">
    <property type="entry name" value="SHORT CHAIN DEHYDROGENASE"/>
    <property type="match status" value="1"/>
</dbReference>
<dbReference type="InterPro" id="IPR051911">
    <property type="entry name" value="SDR_oxidoreductase"/>
</dbReference>
<dbReference type="InterPro" id="IPR002347">
    <property type="entry name" value="SDR_fam"/>
</dbReference>
<dbReference type="InterPro" id="IPR036291">
    <property type="entry name" value="NAD(P)-bd_dom_sf"/>
</dbReference>
<protein>
    <submittedName>
        <fullName evidence="5">Uncharacterized protein</fullName>
    </submittedName>
</protein>
<dbReference type="PANTHER" id="PTHR43976:SF16">
    <property type="entry name" value="SHORT-CHAIN DEHYDROGENASE_REDUCTASE FAMILY PROTEIN"/>
    <property type="match status" value="1"/>
</dbReference>
<comment type="similarity">
    <text evidence="1 4">Belongs to the short-chain dehydrogenases/reductases (SDR) family.</text>
</comment>
<dbReference type="SUPFAM" id="SSF51735">
    <property type="entry name" value="NAD(P)-binding Rossmann-fold domains"/>
    <property type="match status" value="1"/>
</dbReference>
<keyword evidence="3" id="KW-0560">Oxidoreductase</keyword>
<dbReference type="Pfam" id="PF00106">
    <property type="entry name" value="adh_short"/>
    <property type="match status" value="1"/>
</dbReference>
<dbReference type="Gene3D" id="3.40.50.720">
    <property type="entry name" value="NAD(P)-binding Rossmann-like Domain"/>
    <property type="match status" value="1"/>
</dbReference>
<accession>A0A139I643</accession>
<dbReference type="Proteomes" id="UP000073492">
    <property type="component" value="Unassembled WGS sequence"/>
</dbReference>
<dbReference type="OrthoDB" id="1845386at2759"/>
<dbReference type="AlphaFoldDB" id="A0A139I643"/>
<proteinExistence type="inferred from homology"/>
<keyword evidence="2" id="KW-0521">NADP</keyword>
<keyword evidence="6" id="KW-1185">Reference proteome</keyword>
<dbReference type="PRINTS" id="PR00080">
    <property type="entry name" value="SDRFAMILY"/>
</dbReference>
<evidence type="ECO:0000313" key="6">
    <source>
        <dbReference type="Proteomes" id="UP000073492"/>
    </source>
</evidence>